<comment type="caution">
    <text evidence="2">The sequence shown here is derived from an EMBL/GenBank/DDBJ whole genome shotgun (WGS) entry which is preliminary data.</text>
</comment>
<evidence type="ECO:0000313" key="2">
    <source>
        <dbReference type="EMBL" id="MBS7661469.1"/>
    </source>
</evidence>
<dbReference type="Proteomes" id="UP001196601">
    <property type="component" value="Unassembled WGS sequence"/>
</dbReference>
<keyword evidence="1" id="KW-1133">Transmembrane helix</keyword>
<protein>
    <submittedName>
        <fullName evidence="2">Uncharacterized protein</fullName>
    </submittedName>
</protein>
<dbReference type="EMBL" id="JADPMV010000001">
    <property type="protein sequence ID" value="MBS7661469.1"/>
    <property type="molecule type" value="Genomic_DNA"/>
</dbReference>
<keyword evidence="1" id="KW-0472">Membrane</keyword>
<gene>
    <name evidence="2" type="ORF">I0D00_05830</name>
</gene>
<sequence>MNSQAESVRAQDLERRIRVYEEMEKGEQWPGALNATDYLAITLMTLVLVIGFYLWGY</sequence>
<organism evidence="2 3">
    <name type="scientific">Pseudomonas lalucatii</name>
    <dbReference type="NCBI Taxonomy" id="1424203"/>
    <lineage>
        <taxon>Bacteria</taxon>
        <taxon>Pseudomonadati</taxon>
        <taxon>Pseudomonadota</taxon>
        <taxon>Gammaproteobacteria</taxon>
        <taxon>Pseudomonadales</taxon>
        <taxon>Pseudomonadaceae</taxon>
        <taxon>Pseudomonas</taxon>
    </lineage>
</organism>
<name>A0ABS5PZZ8_9PSED</name>
<evidence type="ECO:0000313" key="3">
    <source>
        <dbReference type="Proteomes" id="UP001196601"/>
    </source>
</evidence>
<keyword evidence="1" id="KW-0812">Transmembrane</keyword>
<evidence type="ECO:0000256" key="1">
    <source>
        <dbReference type="SAM" id="Phobius"/>
    </source>
</evidence>
<reference evidence="2 3" key="1">
    <citation type="journal article" date="2021" name="Syst. Appl. Microbiol.">
        <title>Pseudomonas lalucatii sp. nov. isolated from Vallgornera, a karstic cave in Mallorca, Western Mediterranean.</title>
        <authorList>
            <person name="Busquets A."/>
            <person name="Mulet M."/>
            <person name="Gomila M."/>
            <person name="Garcia-Valdes E."/>
        </authorList>
    </citation>
    <scope>NUCLEOTIDE SEQUENCE [LARGE SCALE GENOMIC DNA]</scope>
    <source>
        <strain evidence="2 3">R1b54</strain>
    </source>
</reference>
<keyword evidence="3" id="KW-1185">Reference proteome</keyword>
<dbReference type="RefSeq" id="WP_213638797.1">
    <property type="nucleotide sequence ID" value="NZ_JADPMV010000001.1"/>
</dbReference>
<feature type="transmembrane region" description="Helical" evidence="1">
    <location>
        <begin position="38"/>
        <end position="56"/>
    </location>
</feature>
<proteinExistence type="predicted"/>
<accession>A0ABS5PZZ8</accession>